<dbReference type="SUPFAM" id="SSF51215">
    <property type="entry name" value="Regulatory protein AraC"/>
    <property type="match status" value="1"/>
</dbReference>
<accession>A0A1C0YD74</accession>
<dbReference type="PRINTS" id="PR00032">
    <property type="entry name" value="HTHARAC"/>
</dbReference>
<keyword evidence="6" id="KW-1185">Reference proteome</keyword>
<dbReference type="EMBL" id="MASJ01000016">
    <property type="protein sequence ID" value="OCS85136.1"/>
    <property type="molecule type" value="Genomic_DNA"/>
</dbReference>
<comment type="caution">
    <text evidence="5">The sequence shown here is derived from an EMBL/GenBank/DDBJ whole genome shotgun (WGS) entry which is preliminary data.</text>
</comment>
<dbReference type="PANTHER" id="PTHR43280:SF2">
    <property type="entry name" value="HTH-TYPE TRANSCRIPTIONAL REGULATOR EXSA"/>
    <property type="match status" value="1"/>
</dbReference>
<protein>
    <recommendedName>
        <fullName evidence="4">HTH araC/xylS-type domain-containing protein</fullName>
    </recommendedName>
</protein>
<dbReference type="SUPFAM" id="SSF46689">
    <property type="entry name" value="Homeodomain-like"/>
    <property type="match status" value="2"/>
</dbReference>
<dbReference type="InterPro" id="IPR014710">
    <property type="entry name" value="RmlC-like_jellyroll"/>
</dbReference>
<dbReference type="Proteomes" id="UP000093199">
    <property type="component" value="Unassembled WGS sequence"/>
</dbReference>
<name>A0A1C0YD74_9BACL</name>
<dbReference type="GO" id="GO:0003700">
    <property type="term" value="F:DNA-binding transcription factor activity"/>
    <property type="evidence" value="ECO:0007669"/>
    <property type="project" value="InterPro"/>
</dbReference>
<gene>
    <name evidence="5" type="ORF">A6M13_13900</name>
</gene>
<dbReference type="InterPro" id="IPR018060">
    <property type="entry name" value="HTH_AraC"/>
</dbReference>
<keyword evidence="3" id="KW-0804">Transcription</keyword>
<dbReference type="Pfam" id="PF12833">
    <property type="entry name" value="HTH_18"/>
    <property type="match status" value="1"/>
</dbReference>
<evidence type="ECO:0000256" key="3">
    <source>
        <dbReference type="ARBA" id="ARBA00023163"/>
    </source>
</evidence>
<dbReference type="InterPro" id="IPR009057">
    <property type="entry name" value="Homeodomain-like_sf"/>
</dbReference>
<proteinExistence type="predicted"/>
<reference evidence="5 6" key="1">
    <citation type="submission" date="2016-07" db="EMBL/GenBank/DDBJ databases">
        <title>Caryophanon tenue genome sequencing.</title>
        <authorList>
            <person name="Verma A."/>
            <person name="Pal Y."/>
            <person name="Krishnamurthi S."/>
        </authorList>
    </citation>
    <scope>NUCLEOTIDE SEQUENCE [LARGE SCALE GENOMIC DNA]</scope>
    <source>
        <strain evidence="5 6">DSM 14152</strain>
    </source>
</reference>
<dbReference type="STRING" id="33978.A6M13_13900"/>
<evidence type="ECO:0000256" key="2">
    <source>
        <dbReference type="ARBA" id="ARBA00023125"/>
    </source>
</evidence>
<evidence type="ECO:0000313" key="5">
    <source>
        <dbReference type="EMBL" id="OCS85136.1"/>
    </source>
</evidence>
<dbReference type="SMART" id="SM00342">
    <property type="entry name" value="HTH_ARAC"/>
    <property type="match status" value="1"/>
</dbReference>
<dbReference type="Gene3D" id="1.10.10.60">
    <property type="entry name" value="Homeodomain-like"/>
    <property type="match status" value="2"/>
</dbReference>
<evidence type="ECO:0000313" key="6">
    <source>
        <dbReference type="Proteomes" id="UP000093199"/>
    </source>
</evidence>
<dbReference type="GO" id="GO:0043565">
    <property type="term" value="F:sequence-specific DNA binding"/>
    <property type="evidence" value="ECO:0007669"/>
    <property type="project" value="InterPro"/>
</dbReference>
<dbReference type="PROSITE" id="PS01124">
    <property type="entry name" value="HTH_ARAC_FAMILY_2"/>
    <property type="match status" value="1"/>
</dbReference>
<sequence>MAVALNDIIKHFAQSTIQFTDLFMSRVKAGGSDGNRYTAPKVSGLVITVSGSATFSLNGVAYPLHKGHILHAGPHMLIQIEAANDIAWEYIVIHYETVRSVIDIEQQHFLIETGENHKIDYFAQQLVQLDQHPGDFLRLKTHVTFFQLLETMMACAKMQTTNNIVDQAVALFAENYTQPISIADIAERVGCERRRFAYLFDKQLGMSPVQYLTELRLKQAKKLLRTTTMPVSKVAEVVGYHDSFYFCRVFKKQYQLTPTEFRNLKY</sequence>
<organism evidence="5 6">
    <name type="scientific">Caryophanon tenue</name>
    <dbReference type="NCBI Taxonomy" id="33978"/>
    <lineage>
        <taxon>Bacteria</taxon>
        <taxon>Bacillati</taxon>
        <taxon>Bacillota</taxon>
        <taxon>Bacilli</taxon>
        <taxon>Bacillales</taxon>
        <taxon>Caryophanaceae</taxon>
        <taxon>Caryophanon</taxon>
    </lineage>
</organism>
<dbReference type="Gene3D" id="2.60.120.10">
    <property type="entry name" value="Jelly Rolls"/>
    <property type="match status" value="1"/>
</dbReference>
<keyword evidence="1" id="KW-0805">Transcription regulation</keyword>
<dbReference type="AlphaFoldDB" id="A0A1C0YD74"/>
<dbReference type="InterPro" id="IPR020449">
    <property type="entry name" value="Tscrpt_reg_AraC-type_HTH"/>
</dbReference>
<dbReference type="PANTHER" id="PTHR43280">
    <property type="entry name" value="ARAC-FAMILY TRANSCRIPTIONAL REGULATOR"/>
    <property type="match status" value="1"/>
</dbReference>
<dbReference type="InterPro" id="IPR018062">
    <property type="entry name" value="HTH_AraC-typ_CS"/>
</dbReference>
<feature type="domain" description="HTH araC/xylS-type" evidence="4">
    <location>
        <begin position="166"/>
        <end position="264"/>
    </location>
</feature>
<dbReference type="OrthoDB" id="9807321at2"/>
<keyword evidence="2" id="KW-0238">DNA-binding</keyword>
<dbReference type="PROSITE" id="PS00041">
    <property type="entry name" value="HTH_ARAC_FAMILY_1"/>
    <property type="match status" value="1"/>
</dbReference>
<evidence type="ECO:0000259" key="4">
    <source>
        <dbReference type="PROSITE" id="PS01124"/>
    </source>
</evidence>
<dbReference type="RefSeq" id="WP_066545160.1">
    <property type="nucleotide sequence ID" value="NZ_MASJ01000016.1"/>
</dbReference>
<evidence type="ECO:0000256" key="1">
    <source>
        <dbReference type="ARBA" id="ARBA00023015"/>
    </source>
</evidence>
<dbReference type="InterPro" id="IPR037923">
    <property type="entry name" value="HTH-like"/>
</dbReference>